<dbReference type="OrthoDB" id="9816412at2"/>
<evidence type="ECO:0000256" key="2">
    <source>
        <dbReference type="SAM" id="MobiDB-lite"/>
    </source>
</evidence>
<sequence>MANTQLKPIHFFRAGRHTDMAGRAIEFSQADLDAAAVAYDPAVYRAPIVVGHPQLDAPAYGWVDKVASDADGLHAQPVDVEAQFADLVRAKRYRHVSGSFFPPAHPRNPVPGAYYLKHIGFLGAAAPAIRGLKQVEFADDDADLVTVEFADAPAYPVASLFRSLRDWMIEKFDLATADQVIPGYQVDSLTAAAAQPDDPADTPQPAFSAPQGESTTGDTPMTDADRQRLAQLEADNAALRAREAEFSEATAEMARLRAETRHAENVSFVDGLITRGRLLPADRLAVVAYMDGPDDTGVIAFGEGGDAKSLPAIDWFRSFLVRLPEQVSFAEHSAAGDDADTAAFAAPDGYGTDPGQMEIHRQTLAYAAANKTDYLTAVQAVTKGAAK</sequence>
<keyword evidence="1" id="KW-0175">Coiled coil</keyword>
<evidence type="ECO:0000313" key="3">
    <source>
        <dbReference type="EMBL" id="GBL46230.1"/>
    </source>
</evidence>
<name>A0A401JF33_9PROT</name>
<dbReference type="RefSeq" id="WP_124705018.1">
    <property type="nucleotide sequence ID" value="NZ_BGOW01000017.1"/>
</dbReference>
<accession>A0A401JF33</accession>
<feature type="compositionally biased region" description="Low complexity" evidence="2">
    <location>
        <begin position="193"/>
        <end position="206"/>
    </location>
</feature>
<feature type="coiled-coil region" evidence="1">
    <location>
        <begin position="222"/>
        <end position="266"/>
    </location>
</feature>
<protein>
    <submittedName>
        <fullName evidence="3">Phage protein</fullName>
    </submittedName>
</protein>
<keyword evidence="4" id="KW-1185">Reference proteome</keyword>
<dbReference type="Proteomes" id="UP000286806">
    <property type="component" value="Unassembled WGS sequence"/>
</dbReference>
<proteinExistence type="predicted"/>
<feature type="region of interest" description="Disordered" evidence="2">
    <location>
        <begin position="193"/>
        <end position="222"/>
    </location>
</feature>
<gene>
    <name evidence="3" type="ORF">SFMTTN_2043</name>
</gene>
<organism evidence="3 4">
    <name type="scientific">Sulfuriferula multivorans</name>
    <dbReference type="NCBI Taxonomy" id="1559896"/>
    <lineage>
        <taxon>Bacteria</taxon>
        <taxon>Pseudomonadati</taxon>
        <taxon>Pseudomonadota</taxon>
        <taxon>Betaproteobacteria</taxon>
        <taxon>Nitrosomonadales</taxon>
        <taxon>Sulfuricellaceae</taxon>
        <taxon>Sulfuriferula</taxon>
    </lineage>
</organism>
<dbReference type="EMBL" id="BGOW01000017">
    <property type="protein sequence ID" value="GBL46230.1"/>
    <property type="molecule type" value="Genomic_DNA"/>
</dbReference>
<evidence type="ECO:0000256" key="1">
    <source>
        <dbReference type="SAM" id="Coils"/>
    </source>
</evidence>
<dbReference type="AlphaFoldDB" id="A0A401JF33"/>
<reference evidence="3 4" key="1">
    <citation type="journal article" date="2019" name="Front. Microbiol.">
        <title>Genomes of Neutrophilic Sulfur-Oxidizing Chemolithoautotrophs Representing 9 Proteobacterial Species From 8 Genera.</title>
        <authorList>
            <person name="Watanabe T."/>
            <person name="Kojima H."/>
            <person name="Umezawa K."/>
            <person name="Hori C."/>
            <person name="Takasuka T.E."/>
            <person name="Kato Y."/>
            <person name="Fukui M."/>
        </authorList>
    </citation>
    <scope>NUCLEOTIDE SEQUENCE [LARGE SCALE GENOMIC DNA]</scope>
    <source>
        <strain evidence="3 4">TTN</strain>
    </source>
</reference>
<comment type="caution">
    <text evidence="3">The sequence shown here is derived from an EMBL/GenBank/DDBJ whole genome shotgun (WGS) entry which is preliminary data.</text>
</comment>
<evidence type="ECO:0000313" key="4">
    <source>
        <dbReference type="Proteomes" id="UP000286806"/>
    </source>
</evidence>